<dbReference type="InterPro" id="IPR002939">
    <property type="entry name" value="DnaJ_C"/>
</dbReference>
<sequence length="323" mass="35383">MGEKPEDAAKDLYKILNVARAASEAEIKKAYRKLAMKWHPDKNPENAEEAAQKFQDIGEAYSVLSDKAKKAIYDQHGYEALRDGVPDDQGGMRGGWSYKQNAKEIFENFFGTANPFADFGFGDSVPFATRLRKVGPKKMSPIPRGLDCTLEELFNGCVKKFHVTRKRLKGAADEGAAPDYVDETKALTIAVKPGWKKGTKVTFANEGDAAPNVVPADIVFTLNELPHGTFSREGANLVFVATVDLADALCGTTIEVPTLDGRKLSVSCPEVVSPGYEKTVPGEGMPLSKTPDVRGNLVIRFHIVFPKYLEQAQKDTLKKVLAM</sequence>
<evidence type="ECO:0000313" key="1">
    <source>
        <dbReference type="EMBL" id="KAK7237522.1"/>
    </source>
</evidence>
<keyword evidence="2" id="KW-1185">Reference proteome</keyword>
<dbReference type="InterPro" id="IPR018253">
    <property type="entry name" value="DnaJ_domain_CS"/>
</dbReference>
<dbReference type="InterPro" id="IPR008971">
    <property type="entry name" value="HSP40/DnaJ_pept-bd"/>
</dbReference>
<dbReference type="PROSITE" id="PS50076">
    <property type="entry name" value="DNAJ_2"/>
    <property type="match status" value="1"/>
</dbReference>
<dbReference type="GO" id="GO:0005829">
    <property type="term" value="C:cytosol"/>
    <property type="evidence" value="ECO:0007669"/>
    <property type="project" value="TreeGrafter"/>
</dbReference>
<gene>
    <name evidence="1" type="ORF">SO694_00099030</name>
</gene>
<accession>A0ABR1FSP9</accession>
<dbReference type="PROSITE" id="PS00636">
    <property type="entry name" value="DNAJ_1"/>
    <property type="match status" value="1"/>
</dbReference>
<dbReference type="EMBL" id="JBBJCI010000249">
    <property type="protein sequence ID" value="KAK7237522.1"/>
    <property type="molecule type" value="Genomic_DNA"/>
</dbReference>
<dbReference type="PANTHER" id="PTHR24078">
    <property type="entry name" value="DNAJ HOMOLOG SUBFAMILY C MEMBER"/>
    <property type="match status" value="1"/>
</dbReference>
<name>A0ABR1FSP9_AURAN</name>
<organism evidence="1 2">
    <name type="scientific">Aureococcus anophagefferens</name>
    <name type="common">Harmful bloom alga</name>
    <dbReference type="NCBI Taxonomy" id="44056"/>
    <lineage>
        <taxon>Eukaryota</taxon>
        <taxon>Sar</taxon>
        <taxon>Stramenopiles</taxon>
        <taxon>Ochrophyta</taxon>
        <taxon>Pelagophyceae</taxon>
        <taxon>Pelagomonadales</taxon>
        <taxon>Pelagomonadaceae</taxon>
        <taxon>Aureococcus</taxon>
    </lineage>
</organism>
<dbReference type="CDD" id="cd10747">
    <property type="entry name" value="DnaJ_C"/>
    <property type="match status" value="1"/>
</dbReference>
<dbReference type="Pfam" id="PF01556">
    <property type="entry name" value="DnaJ_C"/>
    <property type="match status" value="1"/>
</dbReference>
<dbReference type="Pfam" id="PF00226">
    <property type="entry name" value="DnaJ"/>
    <property type="match status" value="1"/>
</dbReference>
<proteinExistence type="predicted"/>
<reference evidence="1 2" key="1">
    <citation type="submission" date="2024-03" db="EMBL/GenBank/DDBJ databases">
        <title>Aureococcus anophagefferens CCMP1851 and Kratosvirus quantuckense: Draft genome of a second virus-susceptible host strain in the model system.</title>
        <authorList>
            <person name="Chase E."/>
            <person name="Truchon A.R."/>
            <person name="Schepens W."/>
            <person name="Wilhelm S.W."/>
        </authorList>
    </citation>
    <scope>NUCLEOTIDE SEQUENCE [LARGE SCALE GENOMIC DNA]</scope>
    <source>
        <strain evidence="1 2">CCMP1851</strain>
    </source>
</reference>
<dbReference type="SMART" id="SM00271">
    <property type="entry name" value="DnaJ"/>
    <property type="match status" value="1"/>
</dbReference>
<dbReference type="Gene3D" id="2.60.260.20">
    <property type="entry name" value="Urease metallochaperone UreE, N-terminal domain"/>
    <property type="match status" value="2"/>
</dbReference>
<dbReference type="InterPro" id="IPR001623">
    <property type="entry name" value="DnaJ_domain"/>
</dbReference>
<dbReference type="PANTHER" id="PTHR24078:SF553">
    <property type="entry name" value="DNAJ HOMOLOG SUBFAMILY B MEMBER 5"/>
    <property type="match status" value="1"/>
</dbReference>
<dbReference type="Proteomes" id="UP001363151">
    <property type="component" value="Unassembled WGS sequence"/>
</dbReference>
<dbReference type="PRINTS" id="PR00625">
    <property type="entry name" value="JDOMAIN"/>
</dbReference>
<dbReference type="GO" id="GO:0051087">
    <property type="term" value="F:protein-folding chaperone binding"/>
    <property type="evidence" value="ECO:0007669"/>
    <property type="project" value="TreeGrafter"/>
</dbReference>
<dbReference type="InterPro" id="IPR036869">
    <property type="entry name" value="J_dom_sf"/>
</dbReference>
<dbReference type="KEGG" id="aaf:AURANDRAFT_19329"/>
<protein>
    <submittedName>
        <fullName evidence="1">DnaJ-like protein</fullName>
    </submittedName>
</protein>
<dbReference type="CDD" id="cd06257">
    <property type="entry name" value="DnaJ"/>
    <property type="match status" value="1"/>
</dbReference>
<dbReference type="GO" id="GO:0006457">
    <property type="term" value="P:protein folding"/>
    <property type="evidence" value="ECO:0007669"/>
    <property type="project" value="InterPro"/>
</dbReference>
<dbReference type="InterPro" id="IPR051339">
    <property type="entry name" value="DnaJ_subfamily_B"/>
</dbReference>
<dbReference type="GO" id="GO:0051082">
    <property type="term" value="F:unfolded protein binding"/>
    <property type="evidence" value="ECO:0007669"/>
    <property type="project" value="InterPro"/>
</dbReference>
<dbReference type="Gene3D" id="1.10.287.110">
    <property type="entry name" value="DnaJ domain"/>
    <property type="match status" value="1"/>
</dbReference>
<evidence type="ECO:0000313" key="2">
    <source>
        <dbReference type="Proteomes" id="UP001363151"/>
    </source>
</evidence>
<dbReference type="SUPFAM" id="SSF49493">
    <property type="entry name" value="HSP40/DnaJ peptide-binding domain"/>
    <property type="match status" value="2"/>
</dbReference>
<comment type="caution">
    <text evidence="1">The sequence shown here is derived from an EMBL/GenBank/DDBJ whole genome shotgun (WGS) entry which is preliminary data.</text>
</comment>
<dbReference type="SUPFAM" id="SSF46565">
    <property type="entry name" value="Chaperone J-domain"/>
    <property type="match status" value="1"/>
</dbReference>